<dbReference type="GO" id="GO:0004674">
    <property type="term" value="F:protein serine/threonine kinase activity"/>
    <property type="evidence" value="ECO:0007669"/>
    <property type="project" value="TreeGrafter"/>
</dbReference>
<feature type="region of interest" description="Disordered" evidence="2">
    <location>
        <begin position="398"/>
        <end position="511"/>
    </location>
</feature>
<evidence type="ECO:0000256" key="1">
    <source>
        <dbReference type="PROSITE-ProRule" id="PRU10141"/>
    </source>
</evidence>
<dbReference type="Gene3D" id="1.10.510.10">
    <property type="entry name" value="Transferase(Phosphotransferase) domain 1"/>
    <property type="match status" value="1"/>
</dbReference>
<dbReference type="STRING" id="1432307.W9CD00"/>
<comment type="caution">
    <text evidence="4">The sequence shown here is derived from an EMBL/GenBank/DDBJ whole genome shotgun (WGS) entry which is preliminary data.</text>
</comment>
<dbReference type="PROSITE" id="PS00107">
    <property type="entry name" value="PROTEIN_KINASE_ATP"/>
    <property type="match status" value="1"/>
</dbReference>
<evidence type="ECO:0000256" key="2">
    <source>
        <dbReference type="SAM" id="MobiDB-lite"/>
    </source>
</evidence>
<feature type="compositionally biased region" description="Low complexity" evidence="2">
    <location>
        <begin position="420"/>
        <end position="438"/>
    </location>
</feature>
<dbReference type="OrthoDB" id="5979581at2759"/>
<accession>W9CD00</accession>
<dbReference type="SUPFAM" id="SSF56112">
    <property type="entry name" value="Protein kinase-like (PK-like)"/>
    <property type="match status" value="1"/>
</dbReference>
<feature type="compositionally biased region" description="Basic and acidic residues" evidence="2">
    <location>
        <begin position="463"/>
        <end position="473"/>
    </location>
</feature>
<dbReference type="GO" id="GO:0005524">
    <property type="term" value="F:ATP binding"/>
    <property type="evidence" value="ECO:0007669"/>
    <property type="project" value="UniProtKB-UniRule"/>
</dbReference>
<dbReference type="InterPro" id="IPR011009">
    <property type="entry name" value="Kinase-like_dom_sf"/>
</dbReference>
<dbReference type="GO" id="GO:0005634">
    <property type="term" value="C:nucleus"/>
    <property type="evidence" value="ECO:0007669"/>
    <property type="project" value="TreeGrafter"/>
</dbReference>
<dbReference type="InterPro" id="IPR017441">
    <property type="entry name" value="Protein_kinase_ATP_BS"/>
</dbReference>
<dbReference type="GO" id="GO:0044773">
    <property type="term" value="P:mitotic DNA damage checkpoint signaling"/>
    <property type="evidence" value="ECO:0007669"/>
    <property type="project" value="TreeGrafter"/>
</dbReference>
<reference evidence="4 5" key="1">
    <citation type="journal article" date="2014" name="Genome Announc.">
        <title>Draft genome sequence of Sclerotinia borealis, a psychrophilic plant pathogenic fungus.</title>
        <authorList>
            <person name="Mardanov A.V."/>
            <person name="Beletsky A.V."/>
            <person name="Kadnikov V.V."/>
            <person name="Ignatov A.N."/>
            <person name="Ravin N.V."/>
        </authorList>
    </citation>
    <scope>NUCLEOTIDE SEQUENCE [LARGE SCALE GENOMIC DNA]</scope>
    <source>
        <strain evidence="5">F-4157</strain>
    </source>
</reference>
<gene>
    <name evidence="4" type="ORF">SBOR_7218</name>
</gene>
<feature type="compositionally biased region" description="Basic and acidic residues" evidence="2">
    <location>
        <begin position="488"/>
        <end position="511"/>
    </location>
</feature>
<dbReference type="SMART" id="SM00220">
    <property type="entry name" value="S_TKc"/>
    <property type="match status" value="1"/>
</dbReference>
<feature type="compositionally biased region" description="Polar residues" evidence="2">
    <location>
        <begin position="404"/>
        <end position="419"/>
    </location>
</feature>
<proteinExistence type="predicted"/>
<evidence type="ECO:0000259" key="3">
    <source>
        <dbReference type="PROSITE" id="PS50011"/>
    </source>
</evidence>
<dbReference type="PANTHER" id="PTHR44167:SF18">
    <property type="entry name" value="PROTEIN KINASE DOMAIN-CONTAINING PROTEIN"/>
    <property type="match status" value="1"/>
</dbReference>
<sequence>MVNLQCDLSDQGDAETLYNYLNGYLFPIKRLPYDITDMYRIIAKLGFGGFSTVWLAIGIHKDNLNRWFAIKICGASKNDDEKKVKDDMKRLERKSQNIVPCLDTFKIKSRHDASKRHLCVVMKVSGPSIGVYLKNEIPSFDKRRLLAISSTKVIMELHQNGIILDDLSSSNLLMRVRDLSRISETQLREKIGELEKSPVETQHPSIEIPSHVPTQIYESKSLSSLVGEKLELDVIDILPHGSIVPPDRSMAFTPAYAAPEILEKKSSTIESNIWGLGCLICEIMTLGNLPFEGQRYVGPSQYDYFGRDDDGKLKHLLEECSEPRGHASDRLNPEQLGDLAKLLRQIFVKNPSLRPSAKTILECLNDPKLGKKPISSVNAKPRSDSGVSFSIGTVVAAPQAQIKPRSSTKTPSTPANTAAPSKPQTSTKTSSQTTSIKKPPTPSISGAKIERKKTTTPSLATTKSEHNKLPERKKPTKPPAPSIPRTGNEPKRTAEPRLRSSSREPAVRRKS</sequence>
<keyword evidence="1" id="KW-0067">ATP-binding</keyword>
<organism evidence="4 5">
    <name type="scientific">Sclerotinia borealis (strain F-4128)</name>
    <dbReference type="NCBI Taxonomy" id="1432307"/>
    <lineage>
        <taxon>Eukaryota</taxon>
        <taxon>Fungi</taxon>
        <taxon>Dikarya</taxon>
        <taxon>Ascomycota</taxon>
        <taxon>Pezizomycotina</taxon>
        <taxon>Leotiomycetes</taxon>
        <taxon>Helotiales</taxon>
        <taxon>Sclerotiniaceae</taxon>
        <taxon>Sclerotinia</taxon>
    </lineage>
</organism>
<dbReference type="Proteomes" id="UP000019487">
    <property type="component" value="Unassembled WGS sequence"/>
</dbReference>
<feature type="binding site" evidence="1">
    <location>
        <position position="71"/>
    </location>
    <ligand>
        <name>ATP</name>
        <dbReference type="ChEBI" id="CHEBI:30616"/>
    </ligand>
</feature>
<dbReference type="Gene3D" id="3.30.200.20">
    <property type="entry name" value="Phosphorylase Kinase, domain 1"/>
    <property type="match status" value="1"/>
</dbReference>
<dbReference type="HOGENOM" id="CLU_533360_0_0_1"/>
<dbReference type="EMBL" id="AYSA01000389">
    <property type="protein sequence ID" value="ESZ92410.1"/>
    <property type="molecule type" value="Genomic_DNA"/>
</dbReference>
<evidence type="ECO:0000313" key="5">
    <source>
        <dbReference type="Proteomes" id="UP000019487"/>
    </source>
</evidence>
<dbReference type="Pfam" id="PF00069">
    <property type="entry name" value="Pkinase"/>
    <property type="match status" value="1"/>
</dbReference>
<evidence type="ECO:0000313" key="4">
    <source>
        <dbReference type="EMBL" id="ESZ92410.1"/>
    </source>
</evidence>
<dbReference type="AlphaFoldDB" id="W9CD00"/>
<dbReference type="PANTHER" id="PTHR44167">
    <property type="entry name" value="OVARIAN-SPECIFIC SERINE/THREONINE-PROTEIN KINASE LOK-RELATED"/>
    <property type="match status" value="1"/>
</dbReference>
<protein>
    <recommendedName>
        <fullName evidence="3">Protein kinase domain-containing protein</fullName>
    </recommendedName>
</protein>
<name>W9CD00_SCLBF</name>
<feature type="domain" description="Protein kinase" evidence="3">
    <location>
        <begin position="39"/>
        <end position="369"/>
    </location>
</feature>
<keyword evidence="5" id="KW-1185">Reference proteome</keyword>
<dbReference type="InterPro" id="IPR000719">
    <property type="entry name" value="Prot_kinase_dom"/>
</dbReference>
<keyword evidence="1" id="KW-0547">Nucleotide-binding</keyword>
<dbReference type="PROSITE" id="PS50011">
    <property type="entry name" value="PROTEIN_KINASE_DOM"/>
    <property type="match status" value="1"/>
</dbReference>
<dbReference type="GO" id="GO:0005737">
    <property type="term" value="C:cytoplasm"/>
    <property type="evidence" value="ECO:0007669"/>
    <property type="project" value="TreeGrafter"/>
</dbReference>